<accession>A0A1G4B156</accession>
<sequence length="61" mass="6630">MHSRERKGSQDGQCLQSSDATSHRQIARTTFLGKRSVGETGRCQSSGKTVRSISLGLASRH</sequence>
<name>A0A1G4B156_9PEZI</name>
<dbReference type="RefSeq" id="XP_022472235.1">
    <property type="nucleotide sequence ID" value="XM_022621226.1"/>
</dbReference>
<evidence type="ECO:0000313" key="2">
    <source>
        <dbReference type="EMBL" id="OHE95073.1"/>
    </source>
</evidence>
<reference evidence="2 3" key="1">
    <citation type="submission" date="2016-09" db="EMBL/GenBank/DDBJ databases">
        <authorList>
            <person name="Capua I."/>
            <person name="De Benedictis P."/>
            <person name="Joannis T."/>
            <person name="Lombin L.H."/>
            <person name="Cattoli G."/>
        </authorList>
    </citation>
    <scope>NUCLEOTIDE SEQUENCE [LARGE SCALE GENOMIC DNA]</scope>
    <source>
        <strain evidence="2 3">IMI 309357</strain>
    </source>
</reference>
<feature type="region of interest" description="Disordered" evidence="1">
    <location>
        <begin position="1"/>
        <end position="61"/>
    </location>
</feature>
<dbReference type="EMBL" id="MJBS01000088">
    <property type="protein sequence ID" value="OHE95073.1"/>
    <property type="molecule type" value="Genomic_DNA"/>
</dbReference>
<feature type="compositionally biased region" description="Polar residues" evidence="1">
    <location>
        <begin position="42"/>
        <end position="52"/>
    </location>
</feature>
<evidence type="ECO:0000256" key="1">
    <source>
        <dbReference type="SAM" id="MobiDB-lite"/>
    </source>
</evidence>
<dbReference type="Proteomes" id="UP000176998">
    <property type="component" value="Unassembled WGS sequence"/>
</dbReference>
<feature type="compositionally biased region" description="Polar residues" evidence="1">
    <location>
        <begin position="10"/>
        <end position="28"/>
    </location>
</feature>
<organism evidence="2 3">
    <name type="scientific">Colletotrichum orchidophilum</name>
    <dbReference type="NCBI Taxonomy" id="1209926"/>
    <lineage>
        <taxon>Eukaryota</taxon>
        <taxon>Fungi</taxon>
        <taxon>Dikarya</taxon>
        <taxon>Ascomycota</taxon>
        <taxon>Pezizomycotina</taxon>
        <taxon>Sordariomycetes</taxon>
        <taxon>Hypocreomycetidae</taxon>
        <taxon>Glomerellales</taxon>
        <taxon>Glomerellaceae</taxon>
        <taxon>Colletotrichum</taxon>
    </lineage>
</organism>
<evidence type="ECO:0000313" key="3">
    <source>
        <dbReference type="Proteomes" id="UP000176998"/>
    </source>
</evidence>
<protein>
    <submittedName>
        <fullName evidence="2">Uncharacterized protein</fullName>
    </submittedName>
</protein>
<comment type="caution">
    <text evidence="2">The sequence shown here is derived from an EMBL/GenBank/DDBJ whole genome shotgun (WGS) entry which is preliminary data.</text>
</comment>
<dbReference type="GeneID" id="34562736"/>
<keyword evidence="3" id="KW-1185">Reference proteome</keyword>
<dbReference type="AlphaFoldDB" id="A0A1G4B156"/>
<gene>
    <name evidence="2" type="ORF">CORC01_09597</name>
</gene>
<proteinExistence type="predicted"/>